<keyword evidence="1" id="KW-0235">DNA replication</keyword>
<dbReference type="CDD" id="cd18140">
    <property type="entry name" value="HLD_clamp_RFC"/>
    <property type="match status" value="1"/>
</dbReference>
<dbReference type="PANTHER" id="PTHR11669:SF5">
    <property type="entry name" value="REPLICATION FACTOR C SUBUNIT 2"/>
    <property type="match status" value="1"/>
</dbReference>
<dbReference type="InterPro" id="IPR013748">
    <property type="entry name" value="Rep_factorC_C"/>
</dbReference>
<dbReference type="InterPro" id="IPR027417">
    <property type="entry name" value="P-loop_NTPase"/>
</dbReference>
<dbReference type="SMART" id="SM00382">
    <property type="entry name" value="AAA"/>
    <property type="match status" value="1"/>
</dbReference>
<dbReference type="GO" id="GO:0005634">
    <property type="term" value="C:nucleus"/>
    <property type="evidence" value="ECO:0007669"/>
    <property type="project" value="TreeGrafter"/>
</dbReference>
<dbReference type="Pfam" id="PF08542">
    <property type="entry name" value="Rep_fac_C"/>
    <property type="match status" value="1"/>
</dbReference>
<dbReference type="InterPro" id="IPR047854">
    <property type="entry name" value="RFC_lid"/>
</dbReference>
<dbReference type="Pfam" id="PF21960">
    <property type="entry name" value="RCF1-5-like_lid"/>
    <property type="match status" value="1"/>
</dbReference>
<dbReference type="GO" id="GO:0005524">
    <property type="term" value="F:ATP binding"/>
    <property type="evidence" value="ECO:0007669"/>
    <property type="project" value="UniProtKB-KW"/>
</dbReference>
<organism evidence="5">
    <name type="scientific">viral metagenome</name>
    <dbReference type="NCBI Taxonomy" id="1070528"/>
    <lineage>
        <taxon>unclassified sequences</taxon>
        <taxon>metagenomes</taxon>
        <taxon>organismal metagenomes</taxon>
    </lineage>
</organism>
<dbReference type="Pfam" id="PF00004">
    <property type="entry name" value="AAA"/>
    <property type="match status" value="1"/>
</dbReference>
<dbReference type="InterPro" id="IPR003959">
    <property type="entry name" value="ATPase_AAA_core"/>
</dbReference>
<dbReference type="PANTHER" id="PTHR11669">
    <property type="entry name" value="REPLICATION FACTOR C / DNA POLYMERASE III GAMMA-TAU SUBUNIT"/>
    <property type="match status" value="1"/>
</dbReference>
<dbReference type="SUPFAM" id="SSF48019">
    <property type="entry name" value="post-AAA+ oligomerization domain-like"/>
    <property type="match status" value="1"/>
</dbReference>
<dbReference type="InterPro" id="IPR003593">
    <property type="entry name" value="AAA+_ATPase"/>
</dbReference>
<dbReference type="Gene3D" id="1.20.272.10">
    <property type="match status" value="1"/>
</dbReference>
<keyword evidence="3" id="KW-0067">ATP-binding</keyword>
<dbReference type="GO" id="GO:0006261">
    <property type="term" value="P:DNA-templated DNA replication"/>
    <property type="evidence" value="ECO:0007669"/>
    <property type="project" value="TreeGrafter"/>
</dbReference>
<accession>A0A6C0H1Z5</accession>
<sequence length="317" mass="36726">MNKEDLPWIEKYRPTKISDILFDDILRDKFNMIIKTKIYPNMILTGNPGVGKTSTLIAFAKQVTGIYYNEAVLELNASDNRGLDIVDKMIIHFCKKIVTDKNNNKIPKFIIFDEADNITPKAQFVISDLIDQYNDTTIFTFTCNDSTQIIESIQSKSIIVKFNKVTPKNMLNRLKEICNIEKIDINEEILNEIIINSEGDMRSSLINLEVINKGINSKDKINFRNLMTNKIEKNLLDKLLIGMINGEFYDCVKFYLNIKKNGYSNIDIIFNLINHVKIVDIEENIRIKLMSRLSKTFVILNDRSETDTQIYGLFSYF</sequence>
<dbReference type="Gene3D" id="3.40.50.300">
    <property type="entry name" value="P-loop containing nucleotide triphosphate hydrolases"/>
    <property type="match status" value="1"/>
</dbReference>
<evidence type="ECO:0000256" key="2">
    <source>
        <dbReference type="ARBA" id="ARBA00022741"/>
    </source>
</evidence>
<evidence type="ECO:0000256" key="1">
    <source>
        <dbReference type="ARBA" id="ARBA00022705"/>
    </source>
</evidence>
<keyword evidence="2" id="KW-0547">Nucleotide-binding</keyword>
<dbReference type="CDD" id="cd00009">
    <property type="entry name" value="AAA"/>
    <property type="match status" value="1"/>
</dbReference>
<reference evidence="5" key="1">
    <citation type="journal article" date="2020" name="Nature">
        <title>Giant virus diversity and host interactions through global metagenomics.</title>
        <authorList>
            <person name="Schulz F."/>
            <person name="Roux S."/>
            <person name="Paez-Espino D."/>
            <person name="Jungbluth S."/>
            <person name="Walsh D.A."/>
            <person name="Denef V.J."/>
            <person name="McMahon K.D."/>
            <person name="Konstantinidis K.T."/>
            <person name="Eloe-Fadrosh E.A."/>
            <person name="Kyrpides N.C."/>
            <person name="Woyke T."/>
        </authorList>
    </citation>
    <scope>NUCLEOTIDE SEQUENCE</scope>
    <source>
        <strain evidence="5">GVMAG-M-3300023179-4</strain>
    </source>
</reference>
<evidence type="ECO:0000256" key="3">
    <source>
        <dbReference type="ARBA" id="ARBA00022840"/>
    </source>
</evidence>
<name>A0A6C0H1Z5_9ZZZZ</name>
<evidence type="ECO:0000259" key="4">
    <source>
        <dbReference type="SMART" id="SM00382"/>
    </source>
</evidence>
<dbReference type="Gene3D" id="1.10.8.60">
    <property type="match status" value="1"/>
</dbReference>
<dbReference type="InterPro" id="IPR008921">
    <property type="entry name" value="DNA_pol3_clamp-load_cplx_C"/>
</dbReference>
<evidence type="ECO:0000313" key="5">
    <source>
        <dbReference type="EMBL" id="QHT74246.1"/>
    </source>
</evidence>
<dbReference type="GO" id="GO:0016887">
    <property type="term" value="F:ATP hydrolysis activity"/>
    <property type="evidence" value="ECO:0007669"/>
    <property type="project" value="InterPro"/>
</dbReference>
<dbReference type="GO" id="GO:0006281">
    <property type="term" value="P:DNA repair"/>
    <property type="evidence" value="ECO:0007669"/>
    <property type="project" value="TreeGrafter"/>
</dbReference>
<dbReference type="EMBL" id="MN739844">
    <property type="protein sequence ID" value="QHT74246.1"/>
    <property type="molecule type" value="Genomic_DNA"/>
</dbReference>
<dbReference type="AlphaFoldDB" id="A0A6C0H1Z5"/>
<dbReference type="GO" id="GO:0003677">
    <property type="term" value="F:DNA binding"/>
    <property type="evidence" value="ECO:0007669"/>
    <property type="project" value="InterPro"/>
</dbReference>
<dbReference type="GO" id="GO:0005663">
    <property type="term" value="C:DNA replication factor C complex"/>
    <property type="evidence" value="ECO:0007669"/>
    <property type="project" value="TreeGrafter"/>
</dbReference>
<dbReference type="GO" id="GO:0003689">
    <property type="term" value="F:DNA clamp loader activity"/>
    <property type="evidence" value="ECO:0007669"/>
    <property type="project" value="TreeGrafter"/>
</dbReference>
<protein>
    <recommendedName>
        <fullName evidence="4">AAA+ ATPase domain-containing protein</fullName>
    </recommendedName>
</protein>
<feature type="domain" description="AAA+ ATPase" evidence="4">
    <location>
        <begin position="38"/>
        <end position="184"/>
    </location>
</feature>
<dbReference type="SUPFAM" id="SSF52540">
    <property type="entry name" value="P-loop containing nucleoside triphosphate hydrolases"/>
    <property type="match status" value="1"/>
</dbReference>
<proteinExistence type="predicted"/>
<dbReference type="InterPro" id="IPR050238">
    <property type="entry name" value="DNA_Rep/Repair_Clamp_Loader"/>
</dbReference>